<accession>A0AAN6UFG9</accession>
<gene>
    <name evidence="3" type="ORF">BT67DRAFT_139025</name>
</gene>
<feature type="region of interest" description="Disordered" evidence="1">
    <location>
        <begin position="185"/>
        <end position="242"/>
    </location>
</feature>
<name>A0AAN6UFG9_9PEZI</name>
<feature type="region of interest" description="Disordered" evidence="1">
    <location>
        <begin position="132"/>
        <end position="155"/>
    </location>
</feature>
<evidence type="ECO:0000256" key="1">
    <source>
        <dbReference type="SAM" id="MobiDB-lite"/>
    </source>
</evidence>
<evidence type="ECO:0000313" key="3">
    <source>
        <dbReference type="EMBL" id="KAK4131925.1"/>
    </source>
</evidence>
<keyword evidence="2" id="KW-0812">Transmembrane</keyword>
<feature type="compositionally biased region" description="Low complexity" evidence="1">
    <location>
        <begin position="195"/>
        <end position="212"/>
    </location>
</feature>
<dbReference type="Proteomes" id="UP001304895">
    <property type="component" value="Unassembled WGS sequence"/>
</dbReference>
<dbReference type="EMBL" id="MU853421">
    <property type="protein sequence ID" value="KAK4131925.1"/>
    <property type="molecule type" value="Genomic_DNA"/>
</dbReference>
<feature type="compositionally biased region" description="Polar residues" evidence="1">
    <location>
        <begin position="213"/>
        <end position="238"/>
    </location>
</feature>
<feature type="transmembrane region" description="Helical" evidence="2">
    <location>
        <begin position="101"/>
        <end position="125"/>
    </location>
</feature>
<keyword evidence="2" id="KW-0472">Membrane</keyword>
<sequence>MPLFFKAEWSTSANYSRLFVVVNDLAQVADAGTFGNQRPYRNATTSSTGTATLTGVPIPGVTGTDPDGTADDKDGKGGASNKGDATSDPISGAGGGLSSGAIIGIAVACGILGLALIAALVWFLLRRRKQQKSMHPAGNFSAGSRREELMAEKEAHTDVDAAPHSPYSDDGAAAAAAAAAGTSRAANGSYHETPALTTDGATAASAGAPSSAHRSPQDQARSFTPYSDRPNTATTTSPGGAAGAAGAAAAAAAAAAAGSVIGTPSVRAASVAAPNDEATRAGGPSATPRALATPYAHLVEDGMTEDEIRRLEDEERQLDAAIEQAGRR</sequence>
<comment type="caution">
    <text evidence="3">The sequence shown here is derived from an EMBL/GenBank/DDBJ whole genome shotgun (WGS) entry which is preliminary data.</text>
</comment>
<feature type="region of interest" description="Disordered" evidence="1">
    <location>
        <begin position="40"/>
        <end position="90"/>
    </location>
</feature>
<protein>
    <submittedName>
        <fullName evidence="3">Uncharacterized protein</fullName>
    </submittedName>
</protein>
<dbReference type="AlphaFoldDB" id="A0AAN6UFG9"/>
<reference evidence="3" key="1">
    <citation type="journal article" date="2023" name="Mol. Phylogenet. Evol.">
        <title>Genome-scale phylogeny and comparative genomics of the fungal order Sordariales.</title>
        <authorList>
            <person name="Hensen N."/>
            <person name="Bonometti L."/>
            <person name="Westerberg I."/>
            <person name="Brannstrom I.O."/>
            <person name="Guillou S."/>
            <person name="Cros-Aarteil S."/>
            <person name="Calhoun S."/>
            <person name="Haridas S."/>
            <person name="Kuo A."/>
            <person name="Mondo S."/>
            <person name="Pangilinan J."/>
            <person name="Riley R."/>
            <person name="LaButti K."/>
            <person name="Andreopoulos B."/>
            <person name="Lipzen A."/>
            <person name="Chen C."/>
            <person name="Yan M."/>
            <person name="Daum C."/>
            <person name="Ng V."/>
            <person name="Clum A."/>
            <person name="Steindorff A."/>
            <person name="Ohm R.A."/>
            <person name="Martin F."/>
            <person name="Silar P."/>
            <person name="Natvig D.O."/>
            <person name="Lalanne C."/>
            <person name="Gautier V."/>
            <person name="Ament-Velasquez S.L."/>
            <person name="Kruys A."/>
            <person name="Hutchinson M.I."/>
            <person name="Powell A.J."/>
            <person name="Barry K."/>
            <person name="Miller A.N."/>
            <person name="Grigoriev I.V."/>
            <person name="Debuchy R."/>
            <person name="Gladieux P."/>
            <person name="Hiltunen Thoren M."/>
            <person name="Johannesson H."/>
        </authorList>
    </citation>
    <scope>NUCLEOTIDE SEQUENCE</scope>
    <source>
        <strain evidence="3">CBS 123565</strain>
    </source>
</reference>
<dbReference type="CDD" id="cd12087">
    <property type="entry name" value="TM_EGFR-like"/>
    <property type="match status" value="1"/>
</dbReference>
<keyword evidence="2" id="KW-1133">Transmembrane helix</keyword>
<evidence type="ECO:0000256" key="2">
    <source>
        <dbReference type="SAM" id="Phobius"/>
    </source>
</evidence>
<feature type="compositionally biased region" description="Basic and acidic residues" evidence="1">
    <location>
        <begin position="144"/>
        <end position="155"/>
    </location>
</feature>
<proteinExistence type="predicted"/>
<feature type="compositionally biased region" description="Low complexity" evidence="1">
    <location>
        <begin position="43"/>
        <end position="55"/>
    </location>
</feature>
<evidence type="ECO:0000313" key="4">
    <source>
        <dbReference type="Proteomes" id="UP001304895"/>
    </source>
</evidence>
<keyword evidence="4" id="KW-1185">Reference proteome</keyword>
<reference evidence="3" key="2">
    <citation type="submission" date="2023-05" db="EMBL/GenBank/DDBJ databases">
        <authorList>
            <consortium name="Lawrence Berkeley National Laboratory"/>
            <person name="Steindorff A."/>
            <person name="Hensen N."/>
            <person name="Bonometti L."/>
            <person name="Westerberg I."/>
            <person name="Brannstrom I.O."/>
            <person name="Guillou S."/>
            <person name="Cros-Aarteil S."/>
            <person name="Calhoun S."/>
            <person name="Haridas S."/>
            <person name="Kuo A."/>
            <person name="Mondo S."/>
            <person name="Pangilinan J."/>
            <person name="Riley R."/>
            <person name="Labutti K."/>
            <person name="Andreopoulos B."/>
            <person name="Lipzen A."/>
            <person name="Chen C."/>
            <person name="Yanf M."/>
            <person name="Daum C."/>
            <person name="Ng V."/>
            <person name="Clum A."/>
            <person name="Ohm R."/>
            <person name="Martin F."/>
            <person name="Silar P."/>
            <person name="Natvig D."/>
            <person name="Lalanne C."/>
            <person name="Gautier V."/>
            <person name="Ament-Velasquez S.L."/>
            <person name="Kruys A."/>
            <person name="Hutchinson M.I."/>
            <person name="Powell A.J."/>
            <person name="Barry K."/>
            <person name="Miller A.N."/>
            <person name="Grigoriev I.V."/>
            <person name="Debuchy R."/>
            <person name="Gladieux P."/>
            <person name="Thoren M.H."/>
            <person name="Johannesson H."/>
        </authorList>
    </citation>
    <scope>NUCLEOTIDE SEQUENCE</scope>
    <source>
        <strain evidence="3">CBS 123565</strain>
    </source>
</reference>
<organism evidence="3 4">
    <name type="scientific">Trichocladium antarcticum</name>
    <dbReference type="NCBI Taxonomy" id="1450529"/>
    <lineage>
        <taxon>Eukaryota</taxon>
        <taxon>Fungi</taxon>
        <taxon>Dikarya</taxon>
        <taxon>Ascomycota</taxon>
        <taxon>Pezizomycotina</taxon>
        <taxon>Sordariomycetes</taxon>
        <taxon>Sordariomycetidae</taxon>
        <taxon>Sordariales</taxon>
        <taxon>Chaetomiaceae</taxon>
        <taxon>Trichocladium</taxon>
    </lineage>
</organism>